<keyword evidence="4" id="KW-0393">Immunoglobulin domain</keyword>
<protein>
    <submittedName>
        <fullName evidence="7">Uncharacterized LOC103189479</fullName>
    </submittedName>
</protein>
<dbReference type="InterPro" id="IPR013783">
    <property type="entry name" value="Ig-like_fold"/>
</dbReference>
<evidence type="ECO:0000256" key="1">
    <source>
        <dbReference type="ARBA" id="ARBA00022729"/>
    </source>
</evidence>
<dbReference type="PROSITE" id="PS50835">
    <property type="entry name" value="IG_LIKE"/>
    <property type="match status" value="1"/>
</dbReference>
<dbReference type="InterPro" id="IPR036179">
    <property type="entry name" value="Ig-like_dom_sf"/>
</dbReference>
<keyword evidence="5" id="KW-0812">Transmembrane</keyword>
<dbReference type="PANTHER" id="PTHR44337">
    <property type="entry name" value="CARCINOEMBRYONIC ANTIGEN-RELATED CELL ADHESION MOLECULE 8"/>
    <property type="match status" value="1"/>
</dbReference>
<keyword evidence="3" id="KW-0325">Glycoprotein</keyword>
<dbReference type="AlphaFoldDB" id="A0A4W3IIG7"/>
<evidence type="ECO:0000256" key="2">
    <source>
        <dbReference type="ARBA" id="ARBA00023157"/>
    </source>
</evidence>
<accession>A0A4W3IIG7</accession>
<dbReference type="Ensembl" id="ENSCMIT00000030546.1">
    <property type="protein sequence ID" value="ENSCMIP00000030079.1"/>
    <property type="gene ID" value="ENSCMIG00000012979.1"/>
</dbReference>
<evidence type="ECO:0000313" key="8">
    <source>
        <dbReference type="Proteomes" id="UP000314986"/>
    </source>
</evidence>
<evidence type="ECO:0000313" key="7">
    <source>
        <dbReference type="Ensembl" id="ENSCMIP00000030079.1"/>
    </source>
</evidence>
<proteinExistence type="predicted"/>
<dbReference type="CDD" id="cd00096">
    <property type="entry name" value="Ig"/>
    <property type="match status" value="1"/>
</dbReference>
<dbReference type="PANTHER" id="PTHR44337:SF26">
    <property type="entry name" value="CARCINOEMBRYONIC ANTIGEN-RELATED CELL ADHESION MOLECULE 1-LIKE"/>
    <property type="match status" value="1"/>
</dbReference>
<reference evidence="8" key="1">
    <citation type="journal article" date="2006" name="Science">
        <title>Ancient noncoding elements conserved in the human genome.</title>
        <authorList>
            <person name="Venkatesh B."/>
            <person name="Kirkness E.F."/>
            <person name="Loh Y.H."/>
            <person name="Halpern A.L."/>
            <person name="Lee A.P."/>
            <person name="Johnson J."/>
            <person name="Dandona N."/>
            <person name="Viswanathan L.D."/>
            <person name="Tay A."/>
            <person name="Venter J.C."/>
            <person name="Strausberg R.L."/>
            <person name="Brenner S."/>
        </authorList>
    </citation>
    <scope>NUCLEOTIDE SEQUENCE [LARGE SCALE GENOMIC DNA]</scope>
</reference>
<dbReference type="InterPro" id="IPR007110">
    <property type="entry name" value="Ig-like_dom"/>
</dbReference>
<reference evidence="7" key="4">
    <citation type="submission" date="2025-08" db="UniProtKB">
        <authorList>
            <consortium name="Ensembl"/>
        </authorList>
    </citation>
    <scope>IDENTIFICATION</scope>
</reference>
<reference evidence="8" key="3">
    <citation type="journal article" date="2014" name="Nature">
        <title>Elephant shark genome provides unique insights into gnathostome evolution.</title>
        <authorList>
            <consortium name="International Elephant Shark Genome Sequencing Consortium"/>
            <person name="Venkatesh B."/>
            <person name="Lee A.P."/>
            <person name="Ravi V."/>
            <person name="Maurya A.K."/>
            <person name="Lian M.M."/>
            <person name="Swann J.B."/>
            <person name="Ohta Y."/>
            <person name="Flajnik M.F."/>
            <person name="Sutoh Y."/>
            <person name="Kasahara M."/>
            <person name="Hoon S."/>
            <person name="Gangu V."/>
            <person name="Roy S.W."/>
            <person name="Irimia M."/>
            <person name="Korzh V."/>
            <person name="Kondrychyn I."/>
            <person name="Lim Z.W."/>
            <person name="Tay B.H."/>
            <person name="Tohari S."/>
            <person name="Kong K.W."/>
            <person name="Ho S."/>
            <person name="Lorente-Galdos B."/>
            <person name="Quilez J."/>
            <person name="Marques-Bonet T."/>
            <person name="Raney B.J."/>
            <person name="Ingham P.W."/>
            <person name="Tay A."/>
            <person name="Hillier L.W."/>
            <person name="Minx P."/>
            <person name="Boehm T."/>
            <person name="Wilson R.K."/>
            <person name="Brenner S."/>
            <person name="Warren W.C."/>
        </authorList>
    </citation>
    <scope>NUCLEOTIDE SEQUENCE [LARGE SCALE GENOMIC DNA]</scope>
</reference>
<feature type="domain" description="Ig-like" evidence="6">
    <location>
        <begin position="160"/>
        <end position="239"/>
    </location>
</feature>
<dbReference type="InterPro" id="IPR052598">
    <property type="entry name" value="IgSF_CEA-related"/>
</dbReference>
<dbReference type="Proteomes" id="UP000314986">
    <property type="component" value="Unassembled WGS sequence"/>
</dbReference>
<organism evidence="7 8">
    <name type="scientific">Callorhinchus milii</name>
    <name type="common">Ghost shark</name>
    <dbReference type="NCBI Taxonomy" id="7868"/>
    <lineage>
        <taxon>Eukaryota</taxon>
        <taxon>Metazoa</taxon>
        <taxon>Chordata</taxon>
        <taxon>Craniata</taxon>
        <taxon>Vertebrata</taxon>
        <taxon>Chondrichthyes</taxon>
        <taxon>Holocephali</taxon>
        <taxon>Chimaeriformes</taxon>
        <taxon>Callorhinchidae</taxon>
        <taxon>Callorhinchus</taxon>
    </lineage>
</organism>
<keyword evidence="1" id="KW-0732">Signal</keyword>
<dbReference type="SUPFAM" id="SSF48726">
    <property type="entry name" value="Immunoglobulin"/>
    <property type="match status" value="1"/>
</dbReference>
<keyword evidence="5" id="KW-0472">Membrane</keyword>
<dbReference type="InParanoid" id="A0A4W3IIG7"/>
<keyword evidence="8" id="KW-1185">Reference proteome</keyword>
<feature type="transmembrane region" description="Helical" evidence="5">
    <location>
        <begin position="6"/>
        <end position="27"/>
    </location>
</feature>
<evidence type="ECO:0000259" key="6">
    <source>
        <dbReference type="PROSITE" id="PS50835"/>
    </source>
</evidence>
<name>A0A4W3IIG7_CALMI</name>
<keyword evidence="2" id="KW-1015">Disulfide bond</keyword>
<dbReference type="Gene3D" id="2.60.40.10">
    <property type="entry name" value="Immunoglobulins"/>
    <property type="match status" value="2"/>
</dbReference>
<reference evidence="7" key="5">
    <citation type="submission" date="2025-09" db="UniProtKB">
        <authorList>
            <consortium name="Ensembl"/>
        </authorList>
    </citation>
    <scope>IDENTIFICATION</scope>
</reference>
<evidence type="ECO:0000256" key="4">
    <source>
        <dbReference type="ARBA" id="ARBA00023319"/>
    </source>
</evidence>
<reference evidence="8" key="2">
    <citation type="journal article" date="2007" name="PLoS Biol.">
        <title>Survey sequencing and comparative analysis of the elephant shark (Callorhinchus milii) genome.</title>
        <authorList>
            <person name="Venkatesh B."/>
            <person name="Kirkness E.F."/>
            <person name="Loh Y.H."/>
            <person name="Halpern A.L."/>
            <person name="Lee A.P."/>
            <person name="Johnson J."/>
            <person name="Dandona N."/>
            <person name="Viswanathan L.D."/>
            <person name="Tay A."/>
            <person name="Venter J.C."/>
            <person name="Strausberg R.L."/>
            <person name="Brenner S."/>
        </authorList>
    </citation>
    <scope>NUCLEOTIDE SEQUENCE [LARGE SCALE GENOMIC DNA]</scope>
</reference>
<dbReference type="Pfam" id="PF13895">
    <property type="entry name" value="Ig_2"/>
    <property type="match status" value="1"/>
</dbReference>
<sequence>MANTVVWLLLKAAGFLFLSLLLIWVGTIEMKASVHLRNRQQQTTVFAQEAVDTHPVQDVFVAEGNDVQFPALGPLDGPEVNVVLCDVHHGATNTMLLNYYRGSPVELTSRFVNRSGLSLADGVFRLHEVRLSDQAIYSFRINLGARKFYRLHVLTPVSAPNIQRNASVFLPDVQLVCAASGSNLTRRWMKEALPLPPDCHLSSDNTTLLIRNATATHNGNFSCSVENRVSSRQTHFNLIIGDGGQNFVHTWIYIVTSLLVWLCS</sequence>
<evidence type="ECO:0000256" key="5">
    <source>
        <dbReference type="SAM" id="Phobius"/>
    </source>
</evidence>
<keyword evidence="5" id="KW-1133">Transmembrane helix</keyword>
<evidence type="ECO:0000256" key="3">
    <source>
        <dbReference type="ARBA" id="ARBA00023180"/>
    </source>
</evidence>